<accession>A0AAU8GXE0</accession>
<protein>
    <submittedName>
        <fullName evidence="7">Acyl--CoA ligase</fullName>
    </submittedName>
</protein>
<dbReference type="SUPFAM" id="SSF56801">
    <property type="entry name" value="Acetyl-CoA synthetase-like"/>
    <property type="match status" value="1"/>
</dbReference>
<dbReference type="GO" id="GO:0004321">
    <property type="term" value="F:fatty-acyl-CoA synthase activity"/>
    <property type="evidence" value="ECO:0007669"/>
    <property type="project" value="TreeGrafter"/>
</dbReference>
<dbReference type="InterPro" id="IPR020845">
    <property type="entry name" value="AMP-binding_CS"/>
</dbReference>
<dbReference type="GO" id="GO:0006637">
    <property type="term" value="P:acyl-CoA metabolic process"/>
    <property type="evidence" value="ECO:0007669"/>
    <property type="project" value="TreeGrafter"/>
</dbReference>
<dbReference type="FunFam" id="3.30.300.30:FF:000005">
    <property type="entry name" value="Acyl-coenzyme A synthetase ACSM5, mitochondrial"/>
    <property type="match status" value="1"/>
</dbReference>
<gene>
    <name evidence="7" type="ORF">V4D30_00265</name>
</gene>
<keyword evidence="3" id="KW-0547">Nucleotide-binding</keyword>
<dbReference type="CDD" id="cd05972">
    <property type="entry name" value="MACS_like"/>
    <property type="match status" value="1"/>
</dbReference>
<reference evidence="7" key="1">
    <citation type="submission" date="2024-01" db="EMBL/GenBank/DDBJ databases">
        <title>The first autotrophic representatives of the genus Thermodesulfovibrio.</title>
        <authorList>
            <person name="Maltseva A.I."/>
            <person name="Elcheninov A.G."/>
            <person name="Kublanov I.V."/>
            <person name="Lebedinsky A.V."/>
            <person name="Frolov E.N."/>
        </authorList>
    </citation>
    <scope>NUCLEOTIDE SEQUENCE</scope>
    <source>
        <strain evidence="7">3907-1M</strain>
    </source>
</reference>
<evidence type="ECO:0000256" key="4">
    <source>
        <dbReference type="ARBA" id="ARBA00022840"/>
    </source>
</evidence>
<feature type="domain" description="AMP-dependent synthetase/ligase" evidence="5">
    <location>
        <begin position="31"/>
        <end position="380"/>
    </location>
</feature>
<dbReference type="Gene3D" id="3.30.300.30">
    <property type="match status" value="1"/>
</dbReference>
<dbReference type="GO" id="GO:0016405">
    <property type="term" value="F:CoA-ligase activity"/>
    <property type="evidence" value="ECO:0007669"/>
    <property type="project" value="UniProtKB-ARBA"/>
</dbReference>
<dbReference type="InterPro" id="IPR051087">
    <property type="entry name" value="Mitochondrial_ACSM"/>
</dbReference>
<dbReference type="InterPro" id="IPR000873">
    <property type="entry name" value="AMP-dep_synth/lig_dom"/>
</dbReference>
<dbReference type="KEGG" id="taut:V4D30_00265"/>
<feature type="domain" description="AMP-binding enzyme C-terminal" evidence="6">
    <location>
        <begin position="444"/>
        <end position="522"/>
    </location>
</feature>
<evidence type="ECO:0000259" key="6">
    <source>
        <dbReference type="Pfam" id="PF13193"/>
    </source>
</evidence>
<dbReference type="AlphaFoldDB" id="A0AAU8GXE0"/>
<sequence>MQEAMKKYYEEIKNFKLNVPEKFSFPLDVFDRWGDKKALVWTDGNEVKTFSFNDLTQLSSKLAGGFKKLGINKGDKVLILLPNKPEWWVIVLAAMRINAVAIPGTTLLTAKDIEYRLSAAQIKAVISDSENAPKIEEAVNKYGKDVILINTDNQPGWHKYGELLSSDAFIGERTFSSDPAFIFFTSGTTGLPKMVLHTQVSYPLAHIITGKFWLDLKPGDIHWNISDTGWAKAAWSSFFGPWNMGATVFSYYRKGKFSPSLIVETLKKYEINTLCGPPTAYRMIVKEIPLNELKFKTVRHFVAAGEPLNPEIINLWKEATGEYIYNGYGQTETVNTLAMLRFIPMKPGATGLSTPGFEMDIVDDDGKPLPPDTEGNIAIKISPQRPVGLFQEYIGDKLEMAAAFRGEWYYTRDRGYKDRDGYFWFVGREDDVIISAGYRIGPFEVESALIKHPAVKEAAVVASPDEVRGEVVKAFIVLTQDYEPSESLVKEIQEFVKKETAPYKYPRKIEFVDELPKTISGKIKRKELKLKEFGKLK</sequence>
<dbReference type="Pfam" id="PF00501">
    <property type="entry name" value="AMP-binding"/>
    <property type="match status" value="1"/>
</dbReference>
<name>A0AAU8GXE0_9BACT</name>
<dbReference type="GO" id="GO:0015645">
    <property type="term" value="F:fatty acid ligase activity"/>
    <property type="evidence" value="ECO:0007669"/>
    <property type="project" value="TreeGrafter"/>
</dbReference>
<organism evidence="7">
    <name type="scientific">Thermodesulfovibrio autotrophicus</name>
    <dbReference type="NCBI Taxonomy" id="3118333"/>
    <lineage>
        <taxon>Bacteria</taxon>
        <taxon>Pseudomonadati</taxon>
        <taxon>Nitrospirota</taxon>
        <taxon>Thermodesulfovibrionia</taxon>
        <taxon>Thermodesulfovibrionales</taxon>
        <taxon>Thermodesulfovibrionaceae</taxon>
        <taxon>Thermodesulfovibrio</taxon>
    </lineage>
</organism>
<dbReference type="EMBL" id="CP144373">
    <property type="protein sequence ID" value="XCH46728.1"/>
    <property type="molecule type" value="Genomic_DNA"/>
</dbReference>
<evidence type="ECO:0000256" key="2">
    <source>
        <dbReference type="ARBA" id="ARBA00022598"/>
    </source>
</evidence>
<evidence type="ECO:0000259" key="5">
    <source>
        <dbReference type="Pfam" id="PF00501"/>
    </source>
</evidence>
<keyword evidence="2 7" id="KW-0436">Ligase</keyword>
<dbReference type="GO" id="GO:0005524">
    <property type="term" value="F:ATP binding"/>
    <property type="evidence" value="ECO:0007669"/>
    <property type="project" value="UniProtKB-KW"/>
</dbReference>
<dbReference type="InterPro" id="IPR045851">
    <property type="entry name" value="AMP-bd_C_sf"/>
</dbReference>
<dbReference type="InterPro" id="IPR042099">
    <property type="entry name" value="ANL_N_sf"/>
</dbReference>
<evidence type="ECO:0000256" key="3">
    <source>
        <dbReference type="ARBA" id="ARBA00022741"/>
    </source>
</evidence>
<proteinExistence type="inferred from homology"/>
<keyword evidence="4" id="KW-0067">ATP-binding</keyword>
<dbReference type="PROSITE" id="PS00455">
    <property type="entry name" value="AMP_BINDING"/>
    <property type="match status" value="1"/>
</dbReference>
<dbReference type="Pfam" id="PF13193">
    <property type="entry name" value="AMP-binding_C"/>
    <property type="match status" value="1"/>
</dbReference>
<dbReference type="GO" id="GO:0006633">
    <property type="term" value="P:fatty acid biosynthetic process"/>
    <property type="evidence" value="ECO:0007669"/>
    <property type="project" value="TreeGrafter"/>
</dbReference>
<dbReference type="InterPro" id="IPR025110">
    <property type="entry name" value="AMP-bd_C"/>
</dbReference>
<evidence type="ECO:0000313" key="7">
    <source>
        <dbReference type="EMBL" id="XCH46728.1"/>
    </source>
</evidence>
<dbReference type="PANTHER" id="PTHR43605">
    <property type="entry name" value="ACYL-COENZYME A SYNTHETASE"/>
    <property type="match status" value="1"/>
</dbReference>
<comment type="similarity">
    <text evidence="1">Belongs to the ATP-dependent AMP-binding enzyme family.</text>
</comment>
<dbReference type="Gene3D" id="3.40.50.12780">
    <property type="entry name" value="N-terminal domain of ligase-like"/>
    <property type="match status" value="1"/>
</dbReference>
<evidence type="ECO:0000256" key="1">
    <source>
        <dbReference type="ARBA" id="ARBA00006432"/>
    </source>
</evidence>
<dbReference type="PANTHER" id="PTHR43605:SF10">
    <property type="entry name" value="ACYL-COA SYNTHETASE MEDIUM CHAIN FAMILY MEMBER 3"/>
    <property type="match status" value="1"/>
</dbReference>
<dbReference type="RefSeq" id="WP_353684253.1">
    <property type="nucleotide sequence ID" value="NZ_CP144373.1"/>
</dbReference>